<evidence type="ECO:0008006" key="3">
    <source>
        <dbReference type="Google" id="ProtNLM"/>
    </source>
</evidence>
<keyword evidence="2" id="KW-1185">Reference proteome</keyword>
<protein>
    <recommendedName>
        <fullName evidence="3">NlpE C-terminal OB domain-containing protein</fullName>
    </recommendedName>
</protein>
<gene>
    <name evidence="1" type="ORF">H2O64_06880</name>
</gene>
<dbReference type="Proteomes" id="UP000619238">
    <property type="component" value="Unassembled WGS sequence"/>
</dbReference>
<sequence>MRKIYFVFALCVLTLSCKNDSKSTETVTETASQYETFSGMFLYLESEKAAVFQAAGDQMYGVVVDDQMFALNEKCKVYKKQDHDMVPVVIKGLKKVNTIENAWPEIIEVKEIISVQEPRNGEDGTIIIKNNQ</sequence>
<evidence type="ECO:0000313" key="1">
    <source>
        <dbReference type="EMBL" id="MBC8754389.1"/>
    </source>
</evidence>
<dbReference type="RefSeq" id="WP_187561429.1">
    <property type="nucleotide sequence ID" value="NZ_JACGWS010000003.1"/>
</dbReference>
<accession>A0ABR7Q747</accession>
<comment type="caution">
    <text evidence="1">The sequence shown here is derived from an EMBL/GenBank/DDBJ whole genome shotgun (WGS) entry which is preliminary data.</text>
</comment>
<proteinExistence type="predicted"/>
<reference evidence="1 2" key="1">
    <citation type="submission" date="2020-07" db="EMBL/GenBank/DDBJ databases">
        <title>Description of Kordia aestuariivivens sp. nov., isolated from a tidal flat.</title>
        <authorList>
            <person name="Park S."/>
            <person name="Yoon J.-H."/>
        </authorList>
    </citation>
    <scope>NUCLEOTIDE SEQUENCE [LARGE SCALE GENOMIC DNA]</scope>
    <source>
        <strain evidence="1 2">YSTF-M3</strain>
    </source>
</reference>
<organism evidence="1 2">
    <name type="scientific">Kordia aestuariivivens</name>
    <dbReference type="NCBI Taxonomy" id="2759037"/>
    <lineage>
        <taxon>Bacteria</taxon>
        <taxon>Pseudomonadati</taxon>
        <taxon>Bacteroidota</taxon>
        <taxon>Flavobacteriia</taxon>
        <taxon>Flavobacteriales</taxon>
        <taxon>Flavobacteriaceae</taxon>
        <taxon>Kordia</taxon>
    </lineage>
</organism>
<evidence type="ECO:0000313" key="2">
    <source>
        <dbReference type="Proteomes" id="UP000619238"/>
    </source>
</evidence>
<name>A0ABR7Q747_9FLAO</name>
<dbReference type="PROSITE" id="PS51257">
    <property type="entry name" value="PROKAR_LIPOPROTEIN"/>
    <property type="match status" value="1"/>
</dbReference>
<dbReference type="EMBL" id="JACGWS010000003">
    <property type="protein sequence ID" value="MBC8754389.1"/>
    <property type="molecule type" value="Genomic_DNA"/>
</dbReference>